<evidence type="ECO:0000256" key="1">
    <source>
        <dbReference type="ARBA" id="ARBA00004141"/>
    </source>
</evidence>
<feature type="transmembrane region" description="Helical" evidence="10">
    <location>
        <begin position="20"/>
        <end position="42"/>
    </location>
</feature>
<evidence type="ECO:0000256" key="9">
    <source>
        <dbReference type="SAM" id="MobiDB-lite"/>
    </source>
</evidence>
<keyword evidence="7 10" id="KW-0472">Membrane</keyword>
<evidence type="ECO:0000313" key="11">
    <source>
        <dbReference type="EMBL" id="EMA39982.1"/>
    </source>
</evidence>
<dbReference type="InterPro" id="IPR019899">
    <property type="entry name" value="Na/solute_symporter_VC_2705"/>
</dbReference>
<dbReference type="eggNOG" id="arCOG01317">
    <property type="taxonomic scope" value="Archaea"/>
</dbReference>
<feature type="transmembrane region" description="Helical" evidence="10">
    <location>
        <begin position="160"/>
        <end position="184"/>
    </location>
</feature>
<sequence length="621" mass="65099">MTALSTALIPAQLGLGIDTWSLILITLSIVLYFGIAVVMHVGDTDDFYVAGRTIPAWANGTAVAADWMSAASFISLAGLVSFLGYDGTVYLMGWTGGYVVLALLIAPYLRKYGEYTIPDFIGDRYYSNTARGVAALATLFVSLTYIAGQMRGVGIVLSRFLGVDINLGIIVALGLVALIGVLGGMKAITWTQAAQYFILIFAFVLVTVAISLNLTNNPFPQGALVTSDIASRLGQLQAEIGAGEYFLPFQEYSQLQVFAIAMTLMLGTAGLPHVIMRFYTVPSASDARRSAGFALLFISILYVCAPVLAVFAKFNLISTLHNTPVQEAQAIPWVSRWSETGLLTIQDLNNDGVIQMAGGLGAAGSEVVVDADIIVLSTPEVAGLAPIVIGLVAAGGLAAALSTADGLLIAMSSAVSHDIYYKIFNPDASERQRLLIARVVVIVAAAVAAYLGINPPGFVGEVVAIAFGLAAASLFPVILLGIFDPRMNREGAITGILVGLVFTLVMVVLMTSDSIFGTPEPILPTFLGLEAQGIGLVGTILNFVVAFAVSRVTPPPPEEIQNLVEDIRLPQGSRTGSETAAADGGEVQADGGEVRTDGGADLATAAHDARTDDPSDRDETN</sequence>
<dbReference type="GO" id="GO:0022857">
    <property type="term" value="F:transmembrane transporter activity"/>
    <property type="evidence" value="ECO:0007669"/>
    <property type="project" value="InterPro"/>
</dbReference>
<feature type="transmembrane region" description="Helical" evidence="10">
    <location>
        <begin position="291"/>
        <end position="312"/>
    </location>
</feature>
<dbReference type="EMBL" id="AOMB01000014">
    <property type="protein sequence ID" value="EMA39982.1"/>
    <property type="molecule type" value="Genomic_DNA"/>
</dbReference>
<evidence type="ECO:0000256" key="2">
    <source>
        <dbReference type="ARBA" id="ARBA00006434"/>
    </source>
</evidence>
<evidence type="ECO:0000256" key="4">
    <source>
        <dbReference type="ARBA" id="ARBA00022475"/>
    </source>
</evidence>
<evidence type="ECO:0000256" key="6">
    <source>
        <dbReference type="ARBA" id="ARBA00022989"/>
    </source>
</evidence>
<dbReference type="PROSITE" id="PS00457">
    <property type="entry name" value="NA_SOLUT_SYMP_2"/>
    <property type="match status" value="1"/>
</dbReference>
<feature type="compositionally biased region" description="Basic and acidic residues" evidence="9">
    <location>
        <begin position="607"/>
        <end position="621"/>
    </location>
</feature>
<dbReference type="InterPro" id="IPR050277">
    <property type="entry name" value="Sodium:Solute_Symporter"/>
</dbReference>
<evidence type="ECO:0000256" key="8">
    <source>
        <dbReference type="RuleBase" id="RU362091"/>
    </source>
</evidence>
<dbReference type="RefSeq" id="WP_007691676.1">
    <property type="nucleotide sequence ID" value="NZ_AJRK01000431.1"/>
</dbReference>
<protein>
    <submittedName>
        <fullName evidence="11">Sodium symporter protein</fullName>
    </submittedName>
</protein>
<comment type="caution">
    <text evidence="11">The sequence shown here is derived from an EMBL/GenBank/DDBJ whole genome shotgun (WGS) entry which is preliminary data.</text>
</comment>
<feature type="transmembrane region" description="Helical" evidence="10">
    <location>
        <begin position="196"/>
        <end position="214"/>
    </location>
</feature>
<gene>
    <name evidence="11" type="ORF">C447_05503</name>
</gene>
<comment type="subcellular location">
    <subcellularLocation>
        <location evidence="1">Membrane</location>
        <topology evidence="1">Multi-pass membrane protein</topology>
    </subcellularLocation>
</comment>
<evidence type="ECO:0000256" key="3">
    <source>
        <dbReference type="ARBA" id="ARBA00022448"/>
    </source>
</evidence>
<feature type="transmembrane region" description="Helical" evidence="10">
    <location>
        <begin position="387"/>
        <end position="414"/>
    </location>
</feature>
<keyword evidence="4" id="KW-1003">Cell membrane</keyword>
<feature type="transmembrane region" description="Helical" evidence="10">
    <location>
        <begin position="91"/>
        <end position="109"/>
    </location>
</feature>
<dbReference type="InterPro" id="IPR001734">
    <property type="entry name" value="Na/solute_symporter"/>
</dbReference>
<dbReference type="Pfam" id="PF00474">
    <property type="entry name" value="SSF"/>
    <property type="match status" value="2"/>
</dbReference>
<dbReference type="AlphaFoldDB" id="M0M2D7"/>
<dbReference type="Proteomes" id="UP000011566">
    <property type="component" value="Unassembled WGS sequence"/>
</dbReference>
<dbReference type="CDD" id="cd11480">
    <property type="entry name" value="SLC5sbd_u4"/>
    <property type="match status" value="1"/>
</dbReference>
<dbReference type="PANTHER" id="PTHR48086">
    <property type="entry name" value="SODIUM/PROLINE SYMPORTER-RELATED"/>
    <property type="match status" value="1"/>
</dbReference>
<accession>M0M2D7</accession>
<dbReference type="PATRIC" id="fig|1132509.6.peg.1264"/>
<name>M0M2D7_9EURY</name>
<reference evidence="11 12" key="1">
    <citation type="journal article" date="2014" name="PLoS Genet.">
        <title>Phylogenetically driven sequencing of extremely halophilic archaea reveals strategies for static and dynamic osmo-response.</title>
        <authorList>
            <person name="Becker E.A."/>
            <person name="Seitzer P.M."/>
            <person name="Tritt A."/>
            <person name="Larsen D."/>
            <person name="Krusor M."/>
            <person name="Yao A.I."/>
            <person name="Wu D."/>
            <person name="Madern D."/>
            <person name="Eisen J.A."/>
            <person name="Darling A.E."/>
            <person name="Facciotti M.T."/>
        </authorList>
    </citation>
    <scope>NUCLEOTIDE SEQUENCE [LARGE SCALE GENOMIC DNA]</scope>
    <source>
        <strain evidence="11 12">100A6</strain>
    </source>
</reference>
<organism evidence="11 12">
    <name type="scientific">Halococcus hamelinensis 100A6</name>
    <dbReference type="NCBI Taxonomy" id="1132509"/>
    <lineage>
        <taxon>Archaea</taxon>
        <taxon>Methanobacteriati</taxon>
        <taxon>Methanobacteriota</taxon>
        <taxon>Stenosarchaea group</taxon>
        <taxon>Halobacteria</taxon>
        <taxon>Halobacteriales</taxon>
        <taxon>Halococcaceae</taxon>
        <taxon>Halococcus</taxon>
    </lineage>
</organism>
<feature type="transmembrane region" description="Helical" evidence="10">
    <location>
        <begin position="492"/>
        <end position="511"/>
    </location>
</feature>
<evidence type="ECO:0000256" key="5">
    <source>
        <dbReference type="ARBA" id="ARBA00022692"/>
    </source>
</evidence>
<keyword evidence="3" id="KW-0813">Transport</keyword>
<evidence type="ECO:0000313" key="12">
    <source>
        <dbReference type="Proteomes" id="UP000011566"/>
    </source>
</evidence>
<dbReference type="GO" id="GO:0005886">
    <property type="term" value="C:plasma membrane"/>
    <property type="evidence" value="ECO:0007669"/>
    <property type="project" value="TreeGrafter"/>
</dbReference>
<dbReference type="GO" id="GO:0046942">
    <property type="term" value="P:carboxylic acid transport"/>
    <property type="evidence" value="ECO:0007669"/>
    <property type="project" value="UniProtKB-ARBA"/>
</dbReference>
<keyword evidence="12" id="KW-1185">Reference proteome</keyword>
<dbReference type="InterPro" id="IPR018212">
    <property type="entry name" value="Na/solute_symporter_CS"/>
</dbReference>
<dbReference type="PROSITE" id="PS50283">
    <property type="entry name" value="NA_SOLUT_SYMP_3"/>
    <property type="match status" value="1"/>
</dbReference>
<feature type="transmembrane region" description="Helical" evidence="10">
    <location>
        <begin position="531"/>
        <end position="549"/>
    </location>
</feature>
<dbReference type="NCBIfam" id="TIGR03648">
    <property type="entry name" value="Na_symport_lg"/>
    <property type="match status" value="1"/>
</dbReference>
<dbReference type="PANTHER" id="PTHR48086:SF5">
    <property type="entry name" value="NA(+):SOLUTE SYMPORTER (SSF FAMILY)"/>
    <property type="match status" value="1"/>
</dbReference>
<feature type="transmembrane region" description="Helical" evidence="10">
    <location>
        <begin position="255"/>
        <end position="279"/>
    </location>
</feature>
<proteinExistence type="inferred from homology"/>
<dbReference type="Gene3D" id="1.20.1730.10">
    <property type="entry name" value="Sodium/glucose cotransporter"/>
    <property type="match status" value="1"/>
</dbReference>
<dbReference type="OrthoDB" id="9779at2157"/>
<evidence type="ECO:0000256" key="7">
    <source>
        <dbReference type="ARBA" id="ARBA00023136"/>
    </source>
</evidence>
<feature type="transmembrane region" description="Helical" evidence="10">
    <location>
        <begin position="63"/>
        <end position="85"/>
    </location>
</feature>
<keyword evidence="5 10" id="KW-0812">Transmembrane</keyword>
<comment type="similarity">
    <text evidence="2 8">Belongs to the sodium:solute symporter (SSF) (TC 2.A.21) family.</text>
</comment>
<feature type="transmembrane region" description="Helical" evidence="10">
    <location>
        <begin position="435"/>
        <end position="453"/>
    </location>
</feature>
<feature type="region of interest" description="Disordered" evidence="9">
    <location>
        <begin position="570"/>
        <end position="621"/>
    </location>
</feature>
<evidence type="ECO:0000256" key="10">
    <source>
        <dbReference type="SAM" id="Phobius"/>
    </source>
</evidence>
<dbReference type="InterPro" id="IPR038377">
    <property type="entry name" value="Na/Glc_symporter_sf"/>
</dbReference>
<feature type="transmembrane region" description="Helical" evidence="10">
    <location>
        <begin position="459"/>
        <end position="480"/>
    </location>
</feature>
<keyword evidence="6 10" id="KW-1133">Transmembrane helix</keyword>
<feature type="transmembrane region" description="Helical" evidence="10">
    <location>
        <begin position="130"/>
        <end position="148"/>
    </location>
</feature>